<sequence length="333" mass="35434">MTGSPTRRRFIGISAAAAGLAVMPLVARGSSRPAGELVTWHGQALGAVCSMQIHHTDRGEAERLIRQVVQEVRRLERMFSLYDETSDLSRLNRTGFAAAPPPEFVELLTRAQEFSRLTAGAFDVTVQPLWALYLNHFAREGADPTGPSPERVRAAVDLVGHDKLLVGPDRISLSRGSAVTLNGIAQGYVTDKVVDLLRAEGVDHSLVDMGETRALGAHPEGRPWEAAVADPDEPNRAAAVLPVVDRALATSGPYGFRFDSQGRFNHLFAPASGQCAQSWASASVIAPTATAADALSTACCVMTEPQIRALAQAGAAELVLLIGNDGRQTRIAA</sequence>
<evidence type="ECO:0000256" key="7">
    <source>
        <dbReference type="ARBA" id="ARBA00022842"/>
    </source>
</evidence>
<dbReference type="SUPFAM" id="SSF143631">
    <property type="entry name" value="ApbE-like"/>
    <property type="match status" value="1"/>
</dbReference>
<dbReference type="PROSITE" id="PS51318">
    <property type="entry name" value="TAT"/>
    <property type="match status" value="1"/>
</dbReference>
<dbReference type="GO" id="GO:0016740">
    <property type="term" value="F:transferase activity"/>
    <property type="evidence" value="ECO:0007669"/>
    <property type="project" value="UniProtKB-UniRule"/>
</dbReference>
<dbReference type="EC" id="2.7.1.180" evidence="1 10"/>
<dbReference type="PIRSF" id="PIRSF006268">
    <property type="entry name" value="ApbE"/>
    <property type="match status" value="1"/>
</dbReference>
<evidence type="ECO:0000256" key="10">
    <source>
        <dbReference type="PIRNR" id="PIRNR006268"/>
    </source>
</evidence>
<evidence type="ECO:0000256" key="3">
    <source>
        <dbReference type="ARBA" id="ARBA00022630"/>
    </source>
</evidence>
<protein>
    <recommendedName>
        <fullName evidence="2 10">FAD:protein FMN transferase</fullName>
        <ecNumber evidence="1 10">2.7.1.180</ecNumber>
    </recommendedName>
    <alternativeName>
        <fullName evidence="8 10">Flavin transferase</fullName>
    </alternativeName>
</protein>
<dbReference type="EMBL" id="PVZS01000005">
    <property type="protein sequence ID" value="PSC06012.1"/>
    <property type="molecule type" value="Genomic_DNA"/>
</dbReference>
<dbReference type="OrthoDB" id="9778595at2"/>
<evidence type="ECO:0000313" key="12">
    <source>
        <dbReference type="EMBL" id="PSC06012.1"/>
    </source>
</evidence>
<dbReference type="RefSeq" id="WP_106335852.1">
    <property type="nucleotide sequence ID" value="NZ_PVZS01000005.1"/>
</dbReference>
<evidence type="ECO:0000256" key="8">
    <source>
        <dbReference type="ARBA" id="ARBA00031306"/>
    </source>
</evidence>
<keyword evidence="3 10" id="KW-0285">Flavoprotein</keyword>
<evidence type="ECO:0000256" key="5">
    <source>
        <dbReference type="ARBA" id="ARBA00022723"/>
    </source>
</evidence>
<dbReference type="InterPro" id="IPR024932">
    <property type="entry name" value="ApbE"/>
</dbReference>
<dbReference type="InterPro" id="IPR006311">
    <property type="entry name" value="TAT_signal"/>
</dbReference>
<evidence type="ECO:0000256" key="6">
    <source>
        <dbReference type="ARBA" id="ARBA00022827"/>
    </source>
</evidence>
<dbReference type="PANTHER" id="PTHR30040:SF2">
    <property type="entry name" value="FAD:PROTEIN FMN TRANSFERASE"/>
    <property type="match status" value="1"/>
</dbReference>
<evidence type="ECO:0000256" key="9">
    <source>
        <dbReference type="ARBA" id="ARBA00048540"/>
    </source>
</evidence>
<feature type="binding site" evidence="11">
    <location>
        <position position="183"/>
    </location>
    <ligand>
        <name>Mg(2+)</name>
        <dbReference type="ChEBI" id="CHEBI:18420"/>
    </ligand>
</feature>
<dbReference type="GO" id="GO:0046872">
    <property type="term" value="F:metal ion binding"/>
    <property type="evidence" value="ECO:0007669"/>
    <property type="project" value="UniProtKB-UniRule"/>
</dbReference>
<keyword evidence="13" id="KW-1185">Reference proteome</keyword>
<evidence type="ECO:0000313" key="13">
    <source>
        <dbReference type="Proteomes" id="UP000239772"/>
    </source>
</evidence>
<reference evidence="13" key="1">
    <citation type="submission" date="2018-03" db="EMBL/GenBank/DDBJ databases">
        <authorList>
            <person name="Sun L."/>
            <person name="Liu H."/>
            <person name="Chen W."/>
            <person name="Huang K."/>
            <person name="Liu W."/>
            <person name="Gao X."/>
        </authorList>
    </citation>
    <scope>NUCLEOTIDE SEQUENCE [LARGE SCALE GENOMIC DNA]</scope>
    <source>
        <strain evidence="13">SH9</strain>
    </source>
</reference>
<organism evidence="12 13">
    <name type="scientific">Alsobacter soli</name>
    <dbReference type="NCBI Taxonomy" id="2109933"/>
    <lineage>
        <taxon>Bacteria</taxon>
        <taxon>Pseudomonadati</taxon>
        <taxon>Pseudomonadota</taxon>
        <taxon>Alphaproteobacteria</taxon>
        <taxon>Hyphomicrobiales</taxon>
        <taxon>Alsobacteraceae</taxon>
        <taxon>Alsobacter</taxon>
    </lineage>
</organism>
<keyword evidence="4 10" id="KW-0808">Transferase</keyword>
<dbReference type="AlphaFoldDB" id="A0A2T1HWF6"/>
<feature type="binding site" evidence="11">
    <location>
        <position position="293"/>
    </location>
    <ligand>
        <name>Mg(2+)</name>
        <dbReference type="ChEBI" id="CHEBI:18420"/>
    </ligand>
</feature>
<proteinExistence type="inferred from homology"/>
<gene>
    <name evidence="12" type="ORF">SLNSH_06470</name>
</gene>
<keyword evidence="6 10" id="KW-0274">FAD</keyword>
<comment type="cofactor">
    <cofactor evidence="11">
        <name>Mg(2+)</name>
        <dbReference type="ChEBI" id="CHEBI:18420"/>
    </cofactor>
    <cofactor evidence="11">
        <name>Mn(2+)</name>
        <dbReference type="ChEBI" id="CHEBI:29035"/>
    </cofactor>
    <text evidence="11">Magnesium. Can also use manganese.</text>
</comment>
<evidence type="ECO:0000256" key="2">
    <source>
        <dbReference type="ARBA" id="ARBA00016337"/>
    </source>
</evidence>
<evidence type="ECO:0000256" key="11">
    <source>
        <dbReference type="PIRSR" id="PIRSR006268-2"/>
    </source>
</evidence>
<evidence type="ECO:0000256" key="4">
    <source>
        <dbReference type="ARBA" id="ARBA00022679"/>
    </source>
</evidence>
<keyword evidence="5 10" id="KW-0479">Metal-binding</keyword>
<keyword evidence="7 10" id="KW-0460">Magnesium</keyword>
<comment type="similarity">
    <text evidence="10">Belongs to the ApbE family.</text>
</comment>
<name>A0A2T1HWF6_9HYPH</name>
<dbReference type="Gene3D" id="3.10.520.10">
    <property type="entry name" value="ApbE-like domains"/>
    <property type="match status" value="1"/>
</dbReference>
<evidence type="ECO:0000256" key="1">
    <source>
        <dbReference type="ARBA" id="ARBA00011955"/>
    </source>
</evidence>
<comment type="caution">
    <text evidence="12">The sequence shown here is derived from an EMBL/GenBank/DDBJ whole genome shotgun (WGS) entry which is preliminary data.</text>
</comment>
<dbReference type="Proteomes" id="UP000239772">
    <property type="component" value="Unassembled WGS sequence"/>
</dbReference>
<dbReference type="PANTHER" id="PTHR30040">
    <property type="entry name" value="THIAMINE BIOSYNTHESIS LIPOPROTEIN APBE"/>
    <property type="match status" value="1"/>
</dbReference>
<dbReference type="InterPro" id="IPR003374">
    <property type="entry name" value="ApbE-like_sf"/>
</dbReference>
<dbReference type="Pfam" id="PF02424">
    <property type="entry name" value="ApbE"/>
    <property type="match status" value="1"/>
</dbReference>
<accession>A0A2T1HWF6</accession>
<feature type="binding site" evidence="11">
    <location>
        <position position="297"/>
    </location>
    <ligand>
        <name>Mg(2+)</name>
        <dbReference type="ChEBI" id="CHEBI:18420"/>
    </ligand>
</feature>
<comment type="catalytic activity">
    <reaction evidence="9 10">
        <text>L-threonyl-[protein] + FAD = FMN-L-threonyl-[protein] + AMP + H(+)</text>
        <dbReference type="Rhea" id="RHEA:36847"/>
        <dbReference type="Rhea" id="RHEA-COMP:11060"/>
        <dbReference type="Rhea" id="RHEA-COMP:11061"/>
        <dbReference type="ChEBI" id="CHEBI:15378"/>
        <dbReference type="ChEBI" id="CHEBI:30013"/>
        <dbReference type="ChEBI" id="CHEBI:57692"/>
        <dbReference type="ChEBI" id="CHEBI:74257"/>
        <dbReference type="ChEBI" id="CHEBI:456215"/>
        <dbReference type="EC" id="2.7.1.180"/>
    </reaction>
</comment>